<dbReference type="VEuPathDB" id="VectorBase:GPAI042467"/>
<dbReference type="EnsemblMetazoa" id="GPAI042467-RA">
    <property type="protein sequence ID" value="GPAI042467-PA"/>
    <property type="gene ID" value="GPAI042467"/>
</dbReference>
<name>A0A1B0ADS3_GLOPL</name>
<proteinExistence type="predicted"/>
<evidence type="ECO:0000313" key="1">
    <source>
        <dbReference type="EnsemblMetazoa" id="GPAI042467-PA"/>
    </source>
</evidence>
<sequence>MDTFNRYESLLIQDLKQKFIYAIYDKSNISMETFVINVEFEDKSVTHRVISLSALLKTFAASNMGLENLNVAIYTPNAFTKFPEEQFTALKRGLRLLPPAVLELKYIYRGIVITRTNPLSSIHNS</sequence>
<evidence type="ECO:0000313" key="2">
    <source>
        <dbReference type="Proteomes" id="UP000092445"/>
    </source>
</evidence>
<reference evidence="2" key="1">
    <citation type="submission" date="2014-03" db="EMBL/GenBank/DDBJ databases">
        <authorList>
            <person name="Aksoy S."/>
            <person name="Warren W."/>
            <person name="Wilson R.K."/>
        </authorList>
    </citation>
    <scope>NUCLEOTIDE SEQUENCE [LARGE SCALE GENOMIC DNA]</scope>
    <source>
        <strain evidence="2">IAEA</strain>
    </source>
</reference>
<reference evidence="1" key="2">
    <citation type="submission" date="2020-05" db="UniProtKB">
        <authorList>
            <consortium name="EnsemblMetazoa"/>
        </authorList>
    </citation>
    <scope>IDENTIFICATION</scope>
    <source>
        <strain evidence="1">IAEA</strain>
    </source>
</reference>
<organism evidence="1 2">
    <name type="scientific">Glossina pallidipes</name>
    <name type="common">Tsetse fly</name>
    <dbReference type="NCBI Taxonomy" id="7398"/>
    <lineage>
        <taxon>Eukaryota</taxon>
        <taxon>Metazoa</taxon>
        <taxon>Ecdysozoa</taxon>
        <taxon>Arthropoda</taxon>
        <taxon>Hexapoda</taxon>
        <taxon>Insecta</taxon>
        <taxon>Pterygota</taxon>
        <taxon>Neoptera</taxon>
        <taxon>Endopterygota</taxon>
        <taxon>Diptera</taxon>
        <taxon>Brachycera</taxon>
        <taxon>Muscomorpha</taxon>
        <taxon>Hippoboscoidea</taxon>
        <taxon>Glossinidae</taxon>
        <taxon>Glossina</taxon>
    </lineage>
</organism>
<dbReference type="Proteomes" id="UP000092445">
    <property type="component" value="Unassembled WGS sequence"/>
</dbReference>
<accession>A0A1B0ADS3</accession>
<keyword evidence="2" id="KW-1185">Reference proteome</keyword>
<dbReference type="AlphaFoldDB" id="A0A1B0ADS3"/>
<protein>
    <submittedName>
        <fullName evidence="1">Uncharacterized protein</fullName>
    </submittedName>
</protein>